<gene>
    <name evidence="4" type="ORF">GA398_15195</name>
</gene>
<evidence type="ECO:0000256" key="2">
    <source>
        <dbReference type="SAM" id="SignalP"/>
    </source>
</evidence>
<keyword evidence="2" id="KW-0732">Signal</keyword>
<reference evidence="4 5" key="1">
    <citation type="journal article" date="2019" name="Nat. Med.">
        <title>A library of human gut bacterial isolates paired with longitudinal multiomics data enables mechanistic microbiome research.</title>
        <authorList>
            <person name="Poyet M."/>
            <person name="Groussin M."/>
            <person name="Gibbons S.M."/>
            <person name="Avila-Pacheco J."/>
            <person name="Jiang X."/>
            <person name="Kearney S.M."/>
            <person name="Perrotta A.R."/>
            <person name="Berdy B."/>
            <person name="Zhao S."/>
            <person name="Lieberman T.D."/>
            <person name="Swanson P.K."/>
            <person name="Smith M."/>
            <person name="Roesemann S."/>
            <person name="Alexander J.E."/>
            <person name="Rich S.A."/>
            <person name="Livny J."/>
            <person name="Vlamakis H."/>
            <person name="Clish C."/>
            <person name="Bullock K."/>
            <person name="Deik A."/>
            <person name="Scott J."/>
            <person name="Pierce K.A."/>
            <person name="Xavier R.J."/>
            <person name="Alm E.J."/>
        </authorList>
    </citation>
    <scope>NUCLEOTIDE SEQUENCE [LARGE SCALE GENOMIC DNA]</scope>
    <source>
        <strain evidence="4 5">BIOML-A58</strain>
    </source>
</reference>
<sequence>MKKVITTVALLLLTANIAVVAQRPPKAPEGMKWEIVSELTDEFDDWDGKKWTKSLWNYGVPVQMCVGNSGVTDGKLWIKATLDKDAERWFKTSRVMSKKRIKFPMYTECSMRTAHISAFNTFWMNNGNSHERDEIDMCENNSKPSIKEQENERPYMLCSQYFVVVDGDTERAHGNFDNRNLSADNPLRGVKWNEEFQRIGVWWIDANNIQFYLNGEPAGKVASKRNFTRELNIIWDLWTFDKPWTGGIAIKNDLLDDEINTMYVDWIYTYRLVPE</sequence>
<dbReference type="GO" id="GO:0005975">
    <property type="term" value="P:carbohydrate metabolic process"/>
    <property type="evidence" value="ECO:0007669"/>
    <property type="project" value="InterPro"/>
</dbReference>
<feature type="signal peptide" evidence="2">
    <location>
        <begin position="1"/>
        <end position="21"/>
    </location>
</feature>
<feature type="chain" id="PRO_5029580471" evidence="2">
    <location>
        <begin position="22"/>
        <end position="275"/>
    </location>
</feature>
<dbReference type="AlphaFoldDB" id="A0A7J5PUV7"/>
<name>A0A7J5PUV7_9BACE</name>
<proteinExistence type="inferred from homology"/>
<dbReference type="InterPro" id="IPR000757">
    <property type="entry name" value="Beta-glucanase-like"/>
</dbReference>
<feature type="domain" description="GH16" evidence="3">
    <location>
        <begin position="29"/>
        <end position="275"/>
    </location>
</feature>
<accession>A0A7J5PUV7</accession>
<comment type="caution">
    <text evidence="4">The sequence shown here is derived from an EMBL/GenBank/DDBJ whole genome shotgun (WGS) entry which is preliminary data.</text>
</comment>
<evidence type="ECO:0000313" key="4">
    <source>
        <dbReference type="EMBL" id="KAB6146738.1"/>
    </source>
</evidence>
<dbReference type="RefSeq" id="WP_151935080.1">
    <property type="nucleotide sequence ID" value="NZ_WDED01000022.1"/>
</dbReference>
<protein>
    <submittedName>
        <fullName evidence="4">Beta-agarase</fullName>
    </submittedName>
</protein>
<comment type="similarity">
    <text evidence="1">Belongs to the glycosyl hydrolase 16 family.</text>
</comment>
<dbReference type="InterPro" id="IPR013320">
    <property type="entry name" value="ConA-like_dom_sf"/>
</dbReference>
<dbReference type="GO" id="GO:0004553">
    <property type="term" value="F:hydrolase activity, hydrolyzing O-glycosyl compounds"/>
    <property type="evidence" value="ECO:0007669"/>
    <property type="project" value="InterPro"/>
</dbReference>
<organism evidence="4 5">
    <name type="scientific">Bacteroides xylanisolvens</name>
    <dbReference type="NCBI Taxonomy" id="371601"/>
    <lineage>
        <taxon>Bacteria</taxon>
        <taxon>Pseudomonadati</taxon>
        <taxon>Bacteroidota</taxon>
        <taxon>Bacteroidia</taxon>
        <taxon>Bacteroidales</taxon>
        <taxon>Bacteroidaceae</taxon>
        <taxon>Bacteroides</taxon>
    </lineage>
</organism>
<evidence type="ECO:0000313" key="5">
    <source>
        <dbReference type="Proteomes" id="UP000434604"/>
    </source>
</evidence>
<dbReference type="SUPFAM" id="SSF49899">
    <property type="entry name" value="Concanavalin A-like lectins/glucanases"/>
    <property type="match status" value="1"/>
</dbReference>
<dbReference type="Proteomes" id="UP000434604">
    <property type="component" value="Unassembled WGS sequence"/>
</dbReference>
<dbReference type="EMBL" id="WDED01000022">
    <property type="protein sequence ID" value="KAB6146738.1"/>
    <property type="molecule type" value="Genomic_DNA"/>
</dbReference>
<dbReference type="PROSITE" id="PS51762">
    <property type="entry name" value="GH16_2"/>
    <property type="match status" value="1"/>
</dbReference>
<evidence type="ECO:0000259" key="3">
    <source>
        <dbReference type="PROSITE" id="PS51762"/>
    </source>
</evidence>
<evidence type="ECO:0000256" key="1">
    <source>
        <dbReference type="ARBA" id="ARBA00006865"/>
    </source>
</evidence>
<dbReference type="Gene3D" id="2.60.120.200">
    <property type="match status" value="1"/>
</dbReference>